<comment type="caution">
    <text evidence="3">The sequence shown here is derived from an EMBL/GenBank/DDBJ whole genome shotgun (WGS) entry which is preliminary data.</text>
</comment>
<reference evidence="3 4" key="1">
    <citation type="submission" date="2020-07" db="EMBL/GenBank/DDBJ databases">
        <title>Sequencing the genomes of 1000 actinobacteria strains.</title>
        <authorList>
            <person name="Klenk H.-P."/>
        </authorList>
    </citation>
    <scope>NUCLEOTIDE SEQUENCE [LARGE SCALE GENOMIC DNA]</scope>
    <source>
        <strain evidence="3 4">DSM 24662</strain>
    </source>
</reference>
<dbReference type="InterPro" id="IPR001753">
    <property type="entry name" value="Enoyl-CoA_hydra/iso"/>
</dbReference>
<dbReference type="RefSeq" id="WP_179487740.1">
    <property type="nucleotide sequence ID" value="NZ_JACCBV010000001.1"/>
</dbReference>
<dbReference type="CDD" id="cd06558">
    <property type="entry name" value="crotonase-like"/>
    <property type="match status" value="1"/>
</dbReference>
<name>A0A7Y9GNV1_9MICO</name>
<dbReference type="InterPro" id="IPR029045">
    <property type="entry name" value="ClpP/crotonase-like_dom_sf"/>
</dbReference>
<evidence type="ECO:0000256" key="2">
    <source>
        <dbReference type="SAM" id="MobiDB-lite"/>
    </source>
</evidence>
<dbReference type="SUPFAM" id="SSF52096">
    <property type="entry name" value="ClpP/crotonase"/>
    <property type="match status" value="1"/>
</dbReference>
<evidence type="ECO:0000313" key="3">
    <source>
        <dbReference type="EMBL" id="NYE18815.1"/>
    </source>
</evidence>
<dbReference type="Pfam" id="PF00378">
    <property type="entry name" value="ECH_1"/>
    <property type="match status" value="1"/>
</dbReference>
<evidence type="ECO:0000256" key="1">
    <source>
        <dbReference type="ARBA" id="ARBA00005254"/>
    </source>
</evidence>
<organism evidence="3 4">
    <name type="scientific">Microbacterium immunditiarum</name>
    <dbReference type="NCBI Taxonomy" id="337480"/>
    <lineage>
        <taxon>Bacteria</taxon>
        <taxon>Bacillati</taxon>
        <taxon>Actinomycetota</taxon>
        <taxon>Actinomycetes</taxon>
        <taxon>Micrococcales</taxon>
        <taxon>Microbacteriaceae</taxon>
        <taxon>Microbacterium</taxon>
    </lineage>
</organism>
<dbReference type="EC" id="4.2.1.17" evidence="3"/>
<dbReference type="PANTHER" id="PTHR43802:SF1">
    <property type="entry name" value="IP11341P-RELATED"/>
    <property type="match status" value="1"/>
</dbReference>
<dbReference type="Proteomes" id="UP000576969">
    <property type="component" value="Unassembled WGS sequence"/>
</dbReference>
<comment type="similarity">
    <text evidence="1">Belongs to the enoyl-CoA hydratase/isomerase family.</text>
</comment>
<gene>
    <name evidence="3" type="ORF">BJ991_000843</name>
</gene>
<dbReference type="EMBL" id="JACCBV010000001">
    <property type="protein sequence ID" value="NYE18815.1"/>
    <property type="molecule type" value="Genomic_DNA"/>
</dbReference>
<evidence type="ECO:0000313" key="4">
    <source>
        <dbReference type="Proteomes" id="UP000576969"/>
    </source>
</evidence>
<dbReference type="Gene3D" id="3.90.226.10">
    <property type="entry name" value="2-enoyl-CoA Hydratase, Chain A, domain 1"/>
    <property type="match status" value="1"/>
</dbReference>
<proteinExistence type="inferred from homology"/>
<keyword evidence="4" id="KW-1185">Reference proteome</keyword>
<dbReference type="PANTHER" id="PTHR43802">
    <property type="entry name" value="ENOYL-COA HYDRATASE"/>
    <property type="match status" value="1"/>
</dbReference>
<protein>
    <submittedName>
        <fullName evidence="3">Enoyl-CoA hydratase</fullName>
        <ecNumber evidence="3">4.2.1.17</ecNumber>
    </submittedName>
</protein>
<keyword evidence="3" id="KW-0456">Lyase</keyword>
<feature type="region of interest" description="Disordered" evidence="2">
    <location>
        <begin position="241"/>
        <end position="261"/>
    </location>
</feature>
<accession>A0A7Y9GNV1</accession>
<sequence>MEDSLRIRLETDGEVMLVRFDHPPTRNALDRASRVRLVECLARADRDPDVRVIIVTGADPAFCSGVDAKQLLGDPDYTPPPVDPATMLRSLSTPTIAAVNGACVSGGLEIALACSMVIASDRARFADTHAVLGLTPGWGLSAELPAAIGAWRARQMSLTGEAIGARTAYEWGLVNEVVRHEDLWTRVREVADAVARLDPRSTANMVRLYREGRAIALEPSLDVERAALSSWTVDRSRAREELSATVGRDSGQRRHATGGDN</sequence>
<dbReference type="GO" id="GO:0004300">
    <property type="term" value="F:enoyl-CoA hydratase activity"/>
    <property type="evidence" value="ECO:0007669"/>
    <property type="project" value="UniProtKB-EC"/>
</dbReference>
<dbReference type="AlphaFoldDB" id="A0A7Y9GNV1"/>